<evidence type="ECO:0000256" key="1">
    <source>
        <dbReference type="SAM" id="MobiDB-lite"/>
    </source>
</evidence>
<evidence type="ECO:0000313" key="2">
    <source>
        <dbReference type="EMBL" id="KKN10385.1"/>
    </source>
</evidence>
<comment type="caution">
    <text evidence="2">The sequence shown here is derived from an EMBL/GenBank/DDBJ whole genome shotgun (WGS) entry which is preliminary data.</text>
</comment>
<feature type="compositionally biased region" description="Basic and acidic residues" evidence="1">
    <location>
        <begin position="138"/>
        <end position="157"/>
    </location>
</feature>
<feature type="region of interest" description="Disordered" evidence="1">
    <location>
        <begin position="138"/>
        <end position="166"/>
    </location>
</feature>
<sequence length="166" mass="19432">MGYKEDRKVDKYALDDENVVQASLYGKWAEAQADAELESDTLKERVDLVKAELYIEIVQEYIDKDKKKPTETMIDNMILGKEKYKETVTEYLKAKRDAKVLKGAVKSMSHKKSSLENLTHLWLGSYYAEPKIPAEAKKNSFEKNDEDIKRSRKDRPDRLKRRKIEK</sequence>
<protein>
    <submittedName>
        <fullName evidence="2">Uncharacterized protein</fullName>
    </submittedName>
</protein>
<gene>
    <name evidence="2" type="ORF">LCGC14_1037060</name>
</gene>
<reference evidence="2" key="1">
    <citation type="journal article" date="2015" name="Nature">
        <title>Complex archaea that bridge the gap between prokaryotes and eukaryotes.</title>
        <authorList>
            <person name="Spang A."/>
            <person name="Saw J.H."/>
            <person name="Jorgensen S.L."/>
            <person name="Zaremba-Niedzwiedzka K."/>
            <person name="Martijn J."/>
            <person name="Lind A.E."/>
            <person name="van Eijk R."/>
            <person name="Schleper C."/>
            <person name="Guy L."/>
            <person name="Ettema T.J."/>
        </authorList>
    </citation>
    <scope>NUCLEOTIDE SEQUENCE</scope>
</reference>
<accession>A0A0F9MSX5</accession>
<dbReference type="AlphaFoldDB" id="A0A0F9MSX5"/>
<proteinExistence type="predicted"/>
<dbReference type="EMBL" id="LAZR01004249">
    <property type="protein sequence ID" value="KKN10385.1"/>
    <property type="molecule type" value="Genomic_DNA"/>
</dbReference>
<name>A0A0F9MSX5_9ZZZZ</name>
<organism evidence="2">
    <name type="scientific">marine sediment metagenome</name>
    <dbReference type="NCBI Taxonomy" id="412755"/>
    <lineage>
        <taxon>unclassified sequences</taxon>
        <taxon>metagenomes</taxon>
        <taxon>ecological metagenomes</taxon>
    </lineage>
</organism>